<dbReference type="SMART" id="SM00032">
    <property type="entry name" value="CCP"/>
    <property type="match status" value="4"/>
</dbReference>
<feature type="domain" description="Sushi" evidence="7">
    <location>
        <begin position="273"/>
        <end position="345"/>
    </location>
</feature>
<dbReference type="PROSITE" id="PS50923">
    <property type="entry name" value="SUSHI"/>
    <property type="match status" value="2"/>
</dbReference>
<dbReference type="AlphaFoldDB" id="A0A915E165"/>
<keyword evidence="1 5" id="KW-0768">Sushi</keyword>
<comment type="caution">
    <text evidence="5">Lacks conserved residue(s) required for the propagation of feature annotation.</text>
</comment>
<keyword evidence="6" id="KW-0732">Signal</keyword>
<evidence type="ECO:0000313" key="9">
    <source>
        <dbReference type="WBParaSite" id="jg25371.1"/>
    </source>
</evidence>
<reference evidence="9" key="1">
    <citation type="submission" date="2022-11" db="UniProtKB">
        <authorList>
            <consortium name="WormBaseParasite"/>
        </authorList>
    </citation>
    <scope>IDENTIFICATION</scope>
</reference>
<evidence type="ECO:0000256" key="2">
    <source>
        <dbReference type="ARBA" id="ARBA00022737"/>
    </source>
</evidence>
<feature type="domain" description="Sushi" evidence="7">
    <location>
        <begin position="213"/>
        <end position="272"/>
    </location>
</feature>
<dbReference type="InterPro" id="IPR035976">
    <property type="entry name" value="Sushi/SCR/CCP_sf"/>
</dbReference>
<evidence type="ECO:0000256" key="1">
    <source>
        <dbReference type="ARBA" id="ARBA00022659"/>
    </source>
</evidence>
<dbReference type="PANTHER" id="PTHR19325">
    <property type="entry name" value="COMPLEMENT COMPONENT-RELATED SUSHI DOMAIN-CONTAINING"/>
    <property type="match status" value="1"/>
</dbReference>
<dbReference type="Proteomes" id="UP000887574">
    <property type="component" value="Unplaced"/>
</dbReference>
<sequence>MYLIFDCFLSILLLLAVAQHTTGALESEGGDSPYRCVAAVPRPTNKRCMCDGECGLSCVNPASTCNPLVDLPNGFVRTPNGSDFDIGNLELFDLIKFGFSVWCKCGIRLQSRLYSGWTFPKKVWRQPRMEWNKANLSVTTFMRTTPELPYATHHINGNNFYGEHDLDTEVHYSCVAGYHRFSTTNGVPMAKCLLNRNGVAQWFGPTDLKCKPRTCLDPGIPLNGFRTGDLFQYPQSVEFTCSNLLCFRLIGSSTRKCTVKGEWTGQAPICKPTECERPNDPLHGSVLGSSLTYQSVVTYTCNEGYRLVGGGFRISQESGRPVNQVQRICLAEGVWAVCQEPLCEEIRCPPLPPLYNGYIEGQDTNFGSMVVFRCLESMAHVGAPLQNVKTLASGVTWPQNAWLVVECPTSPMGELNNLQREN</sequence>
<evidence type="ECO:0000256" key="3">
    <source>
        <dbReference type="ARBA" id="ARBA00023157"/>
    </source>
</evidence>
<keyword evidence="8" id="KW-1185">Reference proteome</keyword>
<keyword evidence="4" id="KW-0325">Glycoprotein</keyword>
<evidence type="ECO:0000256" key="6">
    <source>
        <dbReference type="SAM" id="SignalP"/>
    </source>
</evidence>
<accession>A0A915E165</accession>
<evidence type="ECO:0000256" key="4">
    <source>
        <dbReference type="ARBA" id="ARBA00023180"/>
    </source>
</evidence>
<keyword evidence="2" id="KW-0677">Repeat</keyword>
<feature type="chain" id="PRO_5037931682" evidence="6">
    <location>
        <begin position="25"/>
        <end position="422"/>
    </location>
</feature>
<dbReference type="InterPro" id="IPR000436">
    <property type="entry name" value="Sushi_SCR_CCP_dom"/>
</dbReference>
<dbReference type="PANTHER" id="PTHR19325:SF575">
    <property type="entry name" value="LOCOMOTION-RELATED PROTEIN HIKARU GENKI"/>
    <property type="match status" value="1"/>
</dbReference>
<dbReference type="WBParaSite" id="jg25371.1">
    <property type="protein sequence ID" value="jg25371.1"/>
    <property type="gene ID" value="jg25371"/>
</dbReference>
<evidence type="ECO:0000256" key="5">
    <source>
        <dbReference type="PROSITE-ProRule" id="PRU00302"/>
    </source>
</evidence>
<keyword evidence="3" id="KW-1015">Disulfide bond</keyword>
<evidence type="ECO:0000313" key="8">
    <source>
        <dbReference type="Proteomes" id="UP000887574"/>
    </source>
</evidence>
<evidence type="ECO:0000259" key="7">
    <source>
        <dbReference type="PROSITE" id="PS50923"/>
    </source>
</evidence>
<proteinExistence type="predicted"/>
<protein>
    <submittedName>
        <fullName evidence="9">Sushi domain-containing protein</fullName>
    </submittedName>
</protein>
<dbReference type="CDD" id="cd00033">
    <property type="entry name" value="CCP"/>
    <property type="match status" value="2"/>
</dbReference>
<dbReference type="Gene3D" id="2.10.70.10">
    <property type="entry name" value="Complement Module, domain 1"/>
    <property type="match status" value="4"/>
</dbReference>
<organism evidence="8 9">
    <name type="scientific">Ditylenchus dipsaci</name>
    <dbReference type="NCBI Taxonomy" id="166011"/>
    <lineage>
        <taxon>Eukaryota</taxon>
        <taxon>Metazoa</taxon>
        <taxon>Ecdysozoa</taxon>
        <taxon>Nematoda</taxon>
        <taxon>Chromadorea</taxon>
        <taxon>Rhabditida</taxon>
        <taxon>Tylenchina</taxon>
        <taxon>Tylenchomorpha</taxon>
        <taxon>Sphaerularioidea</taxon>
        <taxon>Anguinidae</taxon>
        <taxon>Anguininae</taxon>
        <taxon>Ditylenchus</taxon>
    </lineage>
</organism>
<dbReference type="Pfam" id="PF00084">
    <property type="entry name" value="Sushi"/>
    <property type="match status" value="2"/>
</dbReference>
<name>A0A915E165_9BILA</name>
<feature type="signal peptide" evidence="6">
    <location>
        <begin position="1"/>
        <end position="24"/>
    </location>
</feature>
<dbReference type="SUPFAM" id="SSF57535">
    <property type="entry name" value="Complement control module/SCR domain"/>
    <property type="match status" value="4"/>
</dbReference>
<dbReference type="InterPro" id="IPR050350">
    <property type="entry name" value="Compl-Cell_Adhes-Reg"/>
</dbReference>